<name>A0A8H6PIG1_9EURO</name>
<dbReference type="AlphaFoldDB" id="A0A8H6PIG1"/>
<dbReference type="OrthoDB" id="5428321at2759"/>
<organism evidence="2 3">
    <name type="scientific">Aspergillus hiratsukae</name>
    <dbReference type="NCBI Taxonomy" id="1194566"/>
    <lineage>
        <taxon>Eukaryota</taxon>
        <taxon>Fungi</taxon>
        <taxon>Dikarya</taxon>
        <taxon>Ascomycota</taxon>
        <taxon>Pezizomycotina</taxon>
        <taxon>Eurotiomycetes</taxon>
        <taxon>Eurotiomycetidae</taxon>
        <taxon>Eurotiales</taxon>
        <taxon>Aspergillaceae</taxon>
        <taxon>Aspergillus</taxon>
        <taxon>Aspergillus subgen. Fumigati</taxon>
    </lineage>
</organism>
<proteinExistence type="predicted"/>
<protein>
    <submittedName>
        <fullName evidence="2">Uncharacterized protein</fullName>
    </submittedName>
</protein>
<comment type="caution">
    <text evidence="2">The sequence shown here is derived from an EMBL/GenBank/DDBJ whole genome shotgun (WGS) entry which is preliminary data.</text>
</comment>
<evidence type="ECO:0000256" key="1">
    <source>
        <dbReference type="SAM" id="Coils"/>
    </source>
</evidence>
<keyword evidence="3" id="KW-1185">Reference proteome</keyword>
<reference evidence="2" key="1">
    <citation type="submission" date="2020-06" db="EMBL/GenBank/DDBJ databases">
        <title>Draft genome sequences of strains closely related to Aspergillus parafelis and Aspergillus hiratsukae.</title>
        <authorList>
            <person name="Dos Santos R.A.C."/>
            <person name="Rivero-Menendez O."/>
            <person name="Steenwyk J.L."/>
            <person name="Mead M.E."/>
            <person name="Goldman G.H."/>
            <person name="Alastruey-Izquierdo A."/>
            <person name="Rokas A."/>
        </authorList>
    </citation>
    <scope>NUCLEOTIDE SEQUENCE</scope>
    <source>
        <strain evidence="2">CNM-CM5793</strain>
    </source>
</reference>
<feature type="coiled-coil region" evidence="1">
    <location>
        <begin position="133"/>
        <end position="167"/>
    </location>
</feature>
<dbReference type="EMBL" id="JACBAD010001491">
    <property type="protein sequence ID" value="KAF7139755.1"/>
    <property type="molecule type" value="Genomic_DNA"/>
</dbReference>
<evidence type="ECO:0000313" key="3">
    <source>
        <dbReference type="Proteomes" id="UP000630445"/>
    </source>
</evidence>
<accession>A0A8H6PIG1</accession>
<dbReference type="Proteomes" id="UP000630445">
    <property type="component" value="Unassembled WGS sequence"/>
</dbReference>
<keyword evidence="1" id="KW-0175">Coiled coil</keyword>
<sequence>MSTSSNRKRKFWRLECRKALAGEISKSIITFDLLFANPRSGSRLGLEIEPSLVRLKPGREDPYRWVVADSMRKIFKTNLSTASVADCQRICEALQSDRSSEMIKAVLPHAVQDEEELFESPHRAMSPDNSLTIQMLEFEKEELILENQKLREKEQGLLNAQQEWEAERQCHQQATLQWKQAAETLQAKFDASSQKVVPALETLRLHLSELFDTTVSGQR</sequence>
<gene>
    <name evidence="2" type="ORF">CNMCM5793_007996</name>
</gene>
<evidence type="ECO:0000313" key="2">
    <source>
        <dbReference type="EMBL" id="KAF7139755.1"/>
    </source>
</evidence>